<dbReference type="HAMAP" id="MF_01820">
    <property type="entry name" value="GTPase_RsgA"/>
    <property type="match status" value="1"/>
</dbReference>
<dbReference type="GO" id="GO:0005737">
    <property type="term" value="C:cytoplasm"/>
    <property type="evidence" value="ECO:0007669"/>
    <property type="project" value="UniProtKB-SubCell"/>
</dbReference>
<evidence type="ECO:0000256" key="1">
    <source>
        <dbReference type="HAMAP-Rule" id="MF_01820"/>
    </source>
</evidence>
<dbReference type="GO" id="GO:0046872">
    <property type="term" value="F:metal ion binding"/>
    <property type="evidence" value="ECO:0007669"/>
    <property type="project" value="UniProtKB-KW"/>
</dbReference>
<feature type="binding site" evidence="1">
    <location>
        <position position="262"/>
    </location>
    <ligand>
        <name>Zn(2+)</name>
        <dbReference type="ChEBI" id="CHEBI:29105"/>
    </ligand>
</feature>
<keyword evidence="1" id="KW-0690">Ribosome biogenesis</keyword>
<dbReference type="PANTHER" id="PTHR32120:SF11">
    <property type="entry name" value="SMALL RIBOSOMAL SUBUNIT BIOGENESIS GTPASE RSGA 1, MITOCHONDRIAL-RELATED"/>
    <property type="match status" value="1"/>
</dbReference>
<dbReference type="EMBL" id="MUZR01000010">
    <property type="protein sequence ID" value="OOC10790.1"/>
    <property type="molecule type" value="Genomic_DNA"/>
</dbReference>
<dbReference type="SUPFAM" id="SSF52540">
    <property type="entry name" value="P-loop containing nucleoside triphosphate hydrolases"/>
    <property type="match status" value="1"/>
</dbReference>
<dbReference type="GO" id="GO:0003924">
    <property type="term" value="F:GTPase activity"/>
    <property type="evidence" value="ECO:0007669"/>
    <property type="project" value="UniProtKB-UniRule"/>
</dbReference>
<keyword evidence="1" id="KW-0378">Hydrolase</keyword>
<feature type="binding site" evidence="1">
    <location>
        <position position="256"/>
    </location>
    <ligand>
        <name>Zn(2+)</name>
        <dbReference type="ChEBI" id="CHEBI:29105"/>
    </ligand>
</feature>
<comment type="function">
    <text evidence="1">One of several proteins that assist in the late maturation steps of the functional core of the 30S ribosomal subunit. Helps release RbfA from mature subunits. May play a role in the assembly of ribosomal proteins into the subunit. Circularly permuted GTPase that catalyzes slow GTP hydrolysis, GTPase activity is stimulated by the 30S ribosomal subunit.</text>
</comment>
<dbReference type="GO" id="GO:0005525">
    <property type="term" value="F:GTP binding"/>
    <property type="evidence" value="ECO:0007669"/>
    <property type="project" value="UniProtKB-UniRule"/>
</dbReference>
<evidence type="ECO:0000259" key="2">
    <source>
        <dbReference type="PROSITE" id="PS50936"/>
    </source>
</evidence>
<dbReference type="Proteomes" id="UP000189177">
    <property type="component" value="Unassembled WGS sequence"/>
</dbReference>
<proteinExistence type="inferred from homology"/>
<dbReference type="Gene3D" id="1.10.40.50">
    <property type="entry name" value="Probable gtpase engc, domain 3"/>
    <property type="match status" value="1"/>
</dbReference>
<evidence type="ECO:0000313" key="3">
    <source>
        <dbReference type="EMBL" id="OOC10790.1"/>
    </source>
</evidence>
<dbReference type="PROSITE" id="PS50936">
    <property type="entry name" value="ENGC_GTPASE"/>
    <property type="match status" value="1"/>
</dbReference>
<comment type="caution">
    <text evidence="3">The sequence shown here is derived from an EMBL/GenBank/DDBJ whole genome shotgun (WGS) entry which is preliminary data.</text>
</comment>
<dbReference type="GO" id="GO:0042274">
    <property type="term" value="P:ribosomal small subunit biogenesis"/>
    <property type="evidence" value="ECO:0007669"/>
    <property type="project" value="UniProtKB-UniRule"/>
</dbReference>
<comment type="similarity">
    <text evidence="1">Belongs to the TRAFAC class YlqF/YawG GTPase family. RsgA subfamily.</text>
</comment>
<keyword evidence="1" id="KW-0694">RNA-binding</keyword>
<organism evidence="3 4">
    <name type="scientific">Thioalkalivibrio halophilus</name>
    <dbReference type="NCBI Taxonomy" id="252474"/>
    <lineage>
        <taxon>Bacteria</taxon>
        <taxon>Pseudomonadati</taxon>
        <taxon>Pseudomonadota</taxon>
        <taxon>Gammaproteobacteria</taxon>
        <taxon>Chromatiales</taxon>
        <taxon>Ectothiorhodospiraceae</taxon>
        <taxon>Thioalkalivibrio</taxon>
    </lineage>
</organism>
<dbReference type="NCBIfam" id="TIGR00157">
    <property type="entry name" value="ribosome small subunit-dependent GTPase A"/>
    <property type="match status" value="1"/>
</dbReference>
<keyword evidence="1" id="KW-0963">Cytoplasm</keyword>
<evidence type="ECO:0000313" key="4">
    <source>
        <dbReference type="Proteomes" id="UP000189177"/>
    </source>
</evidence>
<dbReference type="AlphaFoldDB" id="A0A1V3A0B3"/>
<sequence>MPARARVAARLNQRADLLDEDGHLHRVQLQRRTGDLVCGDRVETDGHRILRREPRRNALVRRDGYGRRKTIAAGVDRVWIVVAPEPAPARFLIDRFLVAIHNLPAEPRLLFNKCELDPGGARRLDRQYGHLGLHALPVSVHEGTGLDALAAAAEGGSNILVGQSGTGKSSLIDALLRRAGNAPDQALQTATLGQTGEGRHTTTTARWYPLAGNGAWIDSPGVRDFTPELDDADALERGFPDIAERARECRFRDCRHAAEPGCAVGAAVAACELPRERLEAWQELRAETRRRD</sequence>
<dbReference type="EC" id="3.6.1.-" evidence="1"/>
<keyword evidence="1" id="KW-0862">Zinc</keyword>
<dbReference type="CDD" id="cd01854">
    <property type="entry name" value="YjeQ_EngC"/>
    <property type="match status" value="1"/>
</dbReference>
<dbReference type="GO" id="GO:0019843">
    <property type="term" value="F:rRNA binding"/>
    <property type="evidence" value="ECO:0007669"/>
    <property type="project" value="UniProtKB-KW"/>
</dbReference>
<keyword evidence="1" id="KW-0699">rRNA-binding</keyword>
<name>A0A1V3A0B3_9GAMM</name>
<comment type="caution">
    <text evidence="1">Lacks conserved residue(s) required for the propagation of feature annotation.</text>
</comment>
<dbReference type="STRING" id="252474.B1A74_04190"/>
<keyword evidence="1" id="KW-0342">GTP-binding</keyword>
<feature type="binding site" evidence="1">
    <location>
        <position position="254"/>
    </location>
    <ligand>
        <name>Zn(2+)</name>
        <dbReference type="ChEBI" id="CHEBI:29105"/>
    </ligand>
</feature>
<dbReference type="PANTHER" id="PTHR32120">
    <property type="entry name" value="SMALL RIBOSOMAL SUBUNIT BIOGENESIS GTPASE RSGA"/>
    <property type="match status" value="1"/>
</dbReference>
<keyword evidence="1" id="KW-0479">Metal-binding</keyword>
<keyword evidence="1" id="KW-0547">Nucleotide-binding</keyword>
<reference evidence="3 4" key="1">
    <citation type="submission" date="2017-02" db="EMBL/GenBank/DDBJ databases">
        <title>Genomic diversity within the haloalkaliphilic genus Thioalkalivibrio.</title>
        <authorList>
            <person name="Ahn A.-C."/>
            <person name="Meier-Kolthoff J."/>
            <person name="Overmars L."/>
            <person name="Richter M."/>
            <person name="Woyke T."/>
            <person name="Sorokin D.Y."/>
            <person name="Muyzer G."/>
        </authorList>
    </citation>
    <scope>NUCLEOTIDE SEQUENCE [LARGE SCALE GENOMIC DNA]</scope>
    <source>
        <strain evidence="3 4">HL17</strain>
    </source>
</reference>
<dbReference type="InterPro" id="IPR027417">
    <property type="entry name" value="P-loop_NTPase"/>
</dbReference>
<dbReference type="InterPro" id="IPR010914">
    <property type="entry name" value="RsgA_GTPase_dom"/>
</dbReference>
<comment type="subcellular location">
    <subcellularLocation>
        <location evidence="1">Cytoplasm</location>
    </subcellularLocation>
</comment>
<comment type="cofactor">
    <cofactor evidence="1">
        <name>Zn(2+)</name>
        <dbReference type="ChEBI" id="CHEBI:29105"/>
    </cofactor>
    <text evidence="1">Binds 1 zinc ion per subunit.</text>
</comment>
<feature type="binding site" evidence="1">
    <location>
        <begin position="162"/>
        <end position="170"/>
    </location>
    <ligand>
        <name>GTP</name>
        <dbReference type="ChEBI" id="CHEBI:37565"/>
    </ligand>
</feature>
<dbReference type="Pfam" id="PF03193">
    <property type="entry name" value="RsgA_GTPase"/>
    <property type="match status" value="1"/>
</dbReference>
<dbReference type="InterPro" id="IPR004881">
    <property type="entry name" value="Ribosome_biogen_GTPase_RsgA"/>
</dbReference>
<gene>
    <name evidence="1" type="primary">rsgA</name>
    <name evidence="3" type="ORF">B1A74_04190</name>
</gene>
<feature type="domain" description="EngC GTPase" evidence="2">
    <location>
        <begin position="73"/>
        <end position="223"/>
    </location>
</feature>
<dbReference type="Gene3D" id="3.40.50.300">
    <property type="entry name" value="P-loop containing nucleotide triphosphate hydrolases"/>
    <property type="match status" value="1"/>
</dbReference>
<comment type="subunit">
    <text evidence="1">Monomer. Associates with 30S ribosomal subunit, binds 16S rRNA.</text>
</comment>
<keyword evidence="4" id="KW-1185">Reference proteome</keyword>
<accession>A0A1V3A0B3</accession>
<protein>
    <recommendedName>
        <fullName evidence="1">Small ribosomal subunit biogenesis GTPase RsgA</fullName>
        <ecNumber evidence="1">3.6.1.-</ecNumber>
    </recommendedName>
</protein>
<feature type="binding site" evidence="1">
    <location>
        <position position="249"/>
    </location>
    <ligand>
        <name>Zn(2+)</name>
        <dbReference type="ChEBI" id="CHEBI:29105"/>
    </ligand>
</feature>